<dbReference type="Gene3D" id="2.115.10.20">
    <property type="entry name" value="Glycosyl hydrolase domain, family 43"/>
    <property type="match status" value="1"/>
</dbReference>
<dbReference type="EMBL" id="SDHX01000001">
    <property type="protein sequence ID" value="RXK56171.1"/>
    <property type="molecule type" value="Genomic_DNA"/>
</dbReference>
<sequence length="521" mass="57160">MSSPAWQPDCGDGNYRNPILHADYSDPDAVRVGDDFYLVSSSFNSAPALPVLHSRDLVNWRIINHALPRLVPADHFSVPRHGQGVWAPSIRHHAGKFWIYYPDPDFGIYVITAEDPAGRWSDPVLVKGGKGLIDPCPLWDEDGRVWLVHAWARSRAGIKNRITLLRLSADGLGVAEDLGVIIDGAKVPVPGFDTLEGPKLYKRNGWYYVFGPAGGVATGWQSVFRARDIRGPYEHRIVLAQGKTAINGPHQGALVDTPAGESWFLHFQDLKAYGRIVHLQPVVWRDDWPVMGNDEDGDGTGDPVLVHPKPRVPAAPLAVPASGDEFDSPSLGRQWQWQANPGENWHSLSARPGWLRLAAQPEPQPGNLYQSPALLLQKFPALSFRVTARVEFAPQTVGESTGLIVFGYAYSWIGLRARDNGLALVWATRPEAAKGAPQEEHLLIERLQSPVWLSVLVHPGARCQFAFSTDGTTFTDTGREFTATEGHWVGAKIGLFAAAPAAAAATGHADFDWFRVQPLQA</sequence>
<dbReference type="Pfam" id="PF17851">
    <property type="entry name" value="GH43_C2"/>
    <property type="match status" value="1"/>
</dbReference>
<proteinExistence type="inferred from homology"/>
<dbReference type="InterPro" id="IPR051795">
    <property type="entry name" value="Glycosyl_Hydrlase_43"/>
</dbReference>
<dbReference type="CDD" id="cd09001">
    <property type="entry name" value="GH43_FsAxh1-like"/>
    <property type="match status" value="1"/>
</dbReference>
<feature type="domain" description="Beta-xylosidase C-terminal Concanavalin A-like" evidence="7">
    <location>
        <begin position="324"/>
        <end position="517"/>
    </location>
</feature>
<dbReference type="PANTHER" id="PTHR42812">
    <property type="entry name" value="BETA-XYLOSIDASE"/>
    <property type="match status" value="1"/>
</dbReference>
<evidence type="ECO:0000313" key="9">
    <source>
        <dbReference type="Proteomes" id="UP000290218"/>
    </source>
</evidence>
<dbReference type="InterPro" id="IPR023296">
    <property type="entry name" value="Glyco_hydro_beta-prop_sf"/>
</dbReference>
<comment type="caution">
    <text evidence="8">The sequence shown here is derived from an EMBL/GenBank/DDBJ whole genome shotgun (WGS) entry which is preliminary data.</text>
</comment>
<dbReference type="AlphaFoldDB" id="A0A4Q1CB86"/>
<evidence type="ECO:0000256" key="2">
    <source>
        <dbReference type="ARBA" id="ARBA00022801"/>
    </source>
</evidence>
<dbReference type="InterPro" id="IPR006710">
    <property type="entry name" value="Glyco_hydro_43"/>
</dbReference>
<evidence type="ECO:0000256" key="6">
    <source>
        <dbReference type="RuleBase" id="RU361187"/>
    </source>
</evidence>
<keyword evidence="2 6" id="KW-0378">Hydrolase</keyword>
<dbReference type="Pfam" id="PF04616">
    <property type="entry name" value="Glyco_hydro_43"/>
    <property type="match status" value="1"/>
</dbReference>
<dbReference type="Gene3D" id="2.60.120.200">
    <property type="match status" value="1"/>
</dbReference>
<dbReference type="OrthoDB" id="181757at2"/>
<dbReference type="InterPro" id="IPR013320">
    <property type="entry name" value="ConA-like_dom_sf"/>
</dbReference>
<feature type="site" description="Important for catalytic activity, responsible for pKa modulation of the active site Glu and correct orientation of both the proton donor and substrate" evidence="5">
    <location>
        <position position="134"/>
    </location>
</feature>
<dbReference type="GO" id="GO:0005975">
    <property type="term" value="P:carbohydrate metabolic process"/>
    <property type="evidence" value="ECO:0007669"/>
    <property type="project" value="InterPro"/>
</dbReference>
<organism evidence="8 9">
    <name type="scientific">Oleiharenicola lentus</name>
    <dbReference type="NCBI Taxonomy" id="2508720"/>
    <lineage>
        <taxon>Bacteria</taxon>
        <taxon>Pseudomonadati</taxon>
        <taxon>Verrucomicrobiota</taxon>
        <taxon>Opitutia</taxon>
        <taxon>Opitutales</taxon>
        <taxon>Opitutaceae</taxon>
        <taxon>Oleiharenicola</taxon>
    </lineage>
</organism>
<dbReference type="RefSeq" id="WP_129047537.1">
    <property type="nucleotide sequence ID" value="NZ_SDHX01000001.1"/>
</dbReference>
<comment type="similarity">
    <text evidence="1 6">Belongs to the glycosyl hydrolase 43 family.</text>
</comment>
<keyword evidence="3 6" id="KW-0326">Glycosidase</keyword>
<keyword evidence="9" id="KW-1185">Reference proteome</keyword>
<name>A0A4Q1CB86_9BACT</name>
<evidence type="ECO:0000256" key="4">
    <source>
        <dbReference type="PIRSR" id="PIRSR606710-1"/>
    </source>
</evidence>
<dbReference type="InterPro" id="IPR041542">
    <property type="entry name" value="GH43_C2"/>
</dbReference>
<protein>
    <submittedName>
        <fullName evidence="8">Glycosyl hydrolase 43 family protein</fullName>
    </submittedName>
</protein>
<feature type="active site" description="Proton acceptor" evidence="4">
    <location>
        <position position="26"/>
    </location>
</feature>
<dbReference type="GO" id="GO:0004553">
    <property type="term" value="F:hydrolase activity, hydrolyzing O-glycosyl compounds"/>
    <property type="evidence" value="ECO:0007669"/>
    <property type="project" value="InterPro"/>
</dbReference>
<reference evidence="8 9" key="1">
    <citation type="submission" date="2019-01" db="EMBL/GenBank/DDBJ databases">
        <title>Lacunisphaera sp. strain TWA-58.</title>
        <authorList>
            <person name="Chen W.-M."/>
        </authorList>
    </citation>
    <scope>NUCLEOTIDE SEQUENCE [LARGE SCALE GENOMIC DNA]</scope>
    <source>
        <strain evidence="8 9">TWA-58</strain>
    </source>
</reference>
<evidence type="ECO:0000259" key="7">
    <source>
        <dbReference type="Pfam" id="PF17851"/>
    </source>
</evidence>
<evidence type="ECO:0000256" key="1">
    <source>
        <dbReference type="ARBA" id="ARBA00009865"/>
    </source>
</evidence>
<evidence type="ECO:0000256" key="5">
    <source>
        <dbReference type="PIRSR" id="PIRSR606710-2"/>
    </source>
</evidence>
<accession>A0A4Q1CB86</accession>
<dbReference type="SUPFAM" id="SSF49899">
    <property type="entry name" value="Concanavalin A-like lectins/glucanases"/>
    <property type="match status" value="1"/>
</dbReference>
<evidence type="ECO:0000256" key="3">
    <source>
        <dbReference type="ARBA" id="ARBA00023295"/>
    </source>
</evidence>
<gene>
    <name evidence="8" type="ORF">ESB00_09950</name>
</gene>
<dbReference type="PANTHER" id="PTHR42812:SF12">
    <property type="entry name" value="BETA-XYLOSIDASE-RELATED"/>
    <property type="match status" value="1"/>
</dbReference>
<evidence type="ECO:0000313" key="8">
    <source>
        <dbReference type="EMBL" id="RXK56171.1"/>
    </source>
</evidence>
<dbReference type="SUPFAM" id="SSF75005">
    <property type="entry name" value="Arabinanase/levansucrase/invertase"/>
    <property type="match status" value="1"/>
</dbReference>
<feature type="active site" description="Proton donor" evidence="4">
    <location>
        <position position="196"/>
    </location>
</feature>
<dbReference type="Proteomes" id="UP000290218">
    <property type="component" value="Unassembled WGS sequence"/>
</dbReference>